<gene>
    <name evidence="2" type="ORF">CHRIB12_LOCUS21025</name>
</gene>
<organism evidence="2 3">
    <name type="scientific">Rhizophagus irregularis</name>
    <dbReference type="NCBI Taxonomy" id="588596"/>
    <lineage>
        <taxon>Eukaryota</taxon>
        <taxon>Fungi</taxon>
        <taxon>Fungi incertae sedis</taxon>
        <taxon>Mucoromycota</taxon>
        <taxon>Glomeromycotina</taxon>
        <taxon>Glomeromycetes</taxon>
        <taxon>Glomerales</taxon>
        <taxon>Glomeraceae</taxon>
        <taxon>Rhizophagus</taxon>
    </lineage>
</organism>
<sequence length="507" mass="58915">MEPGRFFTVGHSVYRKLCETVQKMASQCLESFEREKNLPDVVNFWRDKSKVMKTIRKASILNSQKIINNMLELHCDFNEALTNTTRQNIKPALKRKEEETIIDAENSLFVSELSERDSNDATVSQDELVPLKNTHKRLFSETGDDLPSSHIISVMEQYRVKSTTSKYDLVHSFILDLTPCSRIEKEFEPEFWAELIADRPPAANAKYYEEIGTICDHLFGSANEKRRPKLHESRDKWEKIRELKAPEHNDDFSYYGEDWKKILYWVERAVGTFLDAFESEYNPIQQNDCGEREWFGEYVLPIFQGALKLNSFCRVPWGEVTVVASCRRRNEDKNKIEVHLERGHLADLLCKIDQQEVVCGLACGGPHKYDLTKWASDEYQLPRMLKDTLDDILEKFRGAGRNSSDLYTIGIQLYMAEIRIYVMEKRDVYRLHLLKSLNLPLLHSSYGKLRLALSWAWNIRGLVKELSLKLDDSAIVSSKTPERDPPNEMKTTKTPEKSKKKKTININ</sequence>
<comment type="caution">
    <text evidence="2">The sequence shown here is derived from an EMBL/GenBank/DDBJ whole genome shotgun (WGS) entry which is preliminary data.</text>
</comment>
<dbReference type="AlphaFoldDB" id="A0A915ZVU9"/>
<feature type="region of interest" description="Disordered" evidence="1">
    <location>
        <begin position="477"/>
        <end position="507"/>
    </location>
</feature>
<proteinExistence type="predicted"/>
<evidence type="ECO:0000313" key="3">
    <source>
        <dbReference type="Proteomes" id="UP000684084"/>
    </source>
</evidence>
<evidence type="ECO:0000256" key="1">
    <source>
        <dbReference type="SAM" id="MobiDB-lite"/>
    </source>
</evidence>
<feature type="compositionally biased region" description="Basic residues" evidence="1">
    <location>
        <begin position="498"/>
        <end position="507"/>
    </location>
</feature>
<dbReference type="Proteomes" id="UP000684084">
    <property type="component" value="Unassembled WGS sequence"/>
</dbReference>
<reference evidence="2" key="1">
    <citation type="submission" date="2020-05" db="EMBL/GenBank/DDBJ databases">
        <authorList>
            <person name="Rincon C."/>
            <person name="Sanders R I."/>
            <person name="Robbins C."/>
            <person name="Chaturvedi A."/>
        </authorList>
    </citation>
    <scope>NUCLEOTIDE SEQUENCE</scope>
    <source>
        <strain evidence="2">CHB12</strain>
    </source>
</reference>
<dbReference type="OrthoDB" id="2391378at2759"/>
<accession>A0A915ZVU9</accession>
<dbReference type="VEuPathDB" id="FungiDB:RhiirFUN_026020"/>
<feature type="compositionally biased region" description="Basic and acidic residues" evidence="1">
    <location>
        <begin position="480"/>
        <end position="497"/>
    </location>
</feature>
<name>A0A915ZVU9_9GLOM</name>
<protein>
    <submittedName>
        <fullName evidence="2">Uncharacterized protein</fullName>
    </submittedName>
</protein>
<evidence type="ECO:0000313" key="2">
    <source>
        <dbReference type="EMBL" id="CAB5389346.1"/>
    </source>
</evidence>
<dbReference type="EMBL" id="CAGKOT010000064">
    <property type="protein sequence ID" value="CAB5389346.1"/>
    <property type="molecule type" value="Genomic_DNA"/>
</dbReference>